<dbReference type="SUPFAM" id="SSF50156">
    <property type="entry name" value="PDZ domain-like"/>
    <property type="match status" value="6"/>
</dbReference>
<evidence type="ECO:0000313" key="8">
    <source>
        <dbReference type="EMBL" id="GFG31854.1"/>
    </source>
</evidence>
<feature type="domain" description="PDZ" evidence="7">
    <location>
        <begin position="33"/>
        <end position="101"/>
    </location>
</feature>
<dbReference type="InterPro" id="IPR008144">
    <property type="entry name" value="Guanylate_kin-like_dom"/>
</dbReference>
<dbReference type="PROSITE" id="PS00856">
    <property type="entry name" value="GUANYLATE_KINASE_1"/>
    <property type="match status" value="1"/>
</dbReference>
<gene>
    <name evidence="8" type="ORF">Cfor_02662</name>
</gene>
<dbReference type="PROSITE" id="PS50020">
    <property type="entry name" value="WW_DOMAIN_2"/>
    <property type="match status" value="2"/>
</dbReference>
<dbReference type="OrthoDB" id="66881at2759"/>
<dbReference type="PROSITE" id="PS01159">
    <property type="entry name" value="WW_DOMAIN_1"/>
    <property type="match status" value="1"/>
</dbReference>
<dbReference type="Pfam" id="PF00595">
    <property type="entry name" value="PDZ"/>
    <property type="match status" value="5"/>
</dbReference>
<dbReference type="GO" id="GO:0016020">
    <property type="term" value="C:membrane"/>
    <property type="evidence" value="ECO:0007669"/>
    <property type="project" value="UniProtKB-SubCell"/>
</dbReference>
<dbReference type="SMART" id="SM00072">
    <property type="entry name" value="GuKc"/>
    <property type="match status" value="1"/>
</dbReference>
<feature type="region of interest" description="Disordered" evidence="4">
    <location>
        <begin position="883"/>
        <end position="916"/>
    </location>
</feature>
<dbReference type="SMART" id="SM00456">
    <property type="entry name" value="WW"/>
    <property type="match status" value="2"/>
</dbReference>
<feature type="domain" description="PDZ" evidence="7">
    <location>
        <begin position="1267"/>
        <end position="1350"/>
    </location>
</feature>
<dbReference type="InterPro" id="IPR027417">
    <property type="entry name" value="P-loop_NTPase"/>
</dbReference>
<feature type="region of interest" description="Disordered" evidence="4">
    <location>
        <begin position="712"/>
        <end position="848"/>
    </location>
</feature>
<dbReference type="PANTHER" id="PTHR10316:SF40">
    <property type="entry name" value="LD27118P"/>
    <property type="match status" value="1"/>
</dbReference>
<reference evidence="9" key="1">
    <citation type="submission" date="2020-01" db="EMBL/GenBank/DDBJ databases">
        <title>Draft genome sequence of the Termite Coptotermes fromosanus.</title>
        <authorList>
            <person name="Itakura S."/>
            <person name="Yosikawa Y."/>
            <person name="Umezawa K."/>
        </authorList>
    </citation>
    <scope>NUCLEOTIDE SEQUENCE [LARGE SCALE GENOMIC DNA]</scope>
</reference>
<feature type="domain" description="WW" evidence="5">
    <location>
        <begin position="301"/>
        <end position="334"/>
    </location>
</feature>
<dbReference type="FunFam" id="3.30.63.10:FF:000003">
    <property type="entry name" value="Membrane-associated guanylate kinase, WW and PDZ domain-containing protein 3 isoform 1"/>
    <property type="match status" value="1"/>
</dbReference>
<evidence type="ECO:0000256" key="1">
    <source>
        <dbReference type="ARBA" id="ARBA00004170"/>
    </source>
</evidence>
<dbReference type="Pfam" id="PF00397">
    <property type="entry name" value="WW"/>
    <property type="match status" value="2"/>
</dbReference>
<dbReference type="SUPFAM" id="SSF52540">
    <property type="entry name" value="P-loop containing nucleoside triphosphate hydrolases"/>
    <property type="match status" value="1"/>
</dbReference>
<feature type="domain" description="WW" evidence="5">
    <location>
        <begin position="348"/>
        <end position="381"/>
    </location>
</feature>
<keyword evidence="2" id="KW-0677">Repeat</keyword>
<dbReference type="Gene3D" id="2.30.42.10">
    <property type="match status" value="6"/>
</dbReference>
<feature type="compositionally biased region" description="Polar residues" evidence="4">
    <location>
        <begin position="900"/>
        <end position="916"/>
    </location>
</feature>
<evidence type="ECO:0008006" key="10">
    <source>
        <dbReference type="Google" id="ProtNLM"/>
    </source>
</evidence>
<feature type="domain" description="PDZ" evidence="7">
    <location>
        <begin position="641"/>
        <end position="717"/>
    </location>
</feature>
<protein>
    <recommendedName>
        <fullName evidence="10">Membrane-associated guanylate kinase, WW and PDZ domain-containing protein 1</fullName>
    </recommendedName>
</protein>
<name>A0A6L2PHD5_COPFO</name>
<feature type="domain" description="PDZ" evidence="7">
    <location>
        <begin position="1163"/>
        <end position="1241"/>
    </location>
</feature>
<dbReference type="CDD" id="cd06734">
    <property type="entry name" value="PDZ4_MAGI-1_3-like"/>
    <property type="match status" value="1"/>
</dbReference>
<evidence type="ECO:0000259" key="7">
    <source>
        <dbReference type="PROSITE" id="PS50106"/>
    </source>
</evidence>
<feature type="region of interest" description="Disordered" evidence="4">
    <location>
        <begin position="196"/>
        <end position="222"/>
    </location>
</feature>
<evidence type="ECO:0000256" key="3">
    <source>
        <dbReference type="ARBA" id="ARBA00023136"/>
    </source>
</evidence>
<dbReference type="FunFam" id="2.30.42.10:FF:000144">
    <property type="entry name" value="Membrane associated guanylate kinase, WW and PDZ domain containing 2"/>
    <property type="match status" value="1"/>
</dbReference>
<dbReference type="CDD" id="cd06732">
    <property type="entry name" value="PDZ2_MAGI-1_3-like"/>
    <property type="match status" value="1"/>
</dbReference>
<dbReference type="Pfam" id="PF00625">
    <property type="entry name" value="Guanylate_kin"/>
    <property type="match status" value="1"/>
</dbReference>
<dbReference type="CDD" id="cd06731">
    <property type="entry name" value="PDZ1_MAGI-1_3-like"/>
    <property type="match status" value="1"/>
</dbReference>
<comment type="subcellular location">
    <subcellularLocation>
        <location evidence="1">Membrane</location>
        <topology evidence="1">Peripheral membrane protein</topology>
    </subcellularLocation>
</comment>
<evidence type="ECO:0000313" key="9">
    <source>
        <dbReference type="Proteomes" id="UP000502823"/>
    </source>
</evidence>
<dbReference type="InParanoid" id="A0A6L2PHD5"/>
<evidence type="ECO:0000259" key="5">
    <source>
        <dbReference type="PROSITE" id="PS50020"/>
    </source>
</evidence>
<keyword evidence="9" id="KW-1185">Reference proteome</keyword>
<feature type="compositionally biased region" description="Polar residues" evidence="4">
    <location>
        <begin position="768"/>
        <end position="780"/>
    </location>
</feature>
<feature type="domain" description="Guanylate kinase-like" evidence="6">
    <location>
        <begin position="108"/>
        <end position="202"/>
    </location>
</feature>
<feature type="domain" description="PDZ" evidence="7">
    <location>
        <begin position="1050"/>
        <end position="1136"/>
    </location>
</feature>
<dbReference type="CDD" id="cd06735">
    <property type="entry name" value="PDZ5_MAGI-1_3-like"/>
    <property type="match status" value="1"/>
</dbReference>
<dbReference type="FunFam" id="2.20.70.10:FF:000001">
    <property type="entry name" value="Membrane-associated guanylate kinase, WW and PDZ domain-containing protein 1"/>
    <property type="match status" value="1"/>
</dbReference>
<dbReference type="PROSITE" id="PS50052">
    <property type="entry name" value="GUANYLATE_KINASE_2"/>
    <property type="match status" value="1"/>
</dbReference>
<dbReference type="CDD" id="cd06730">
    <property type="entry name" value="PDZ0_MAGI-1_3-like"/>
    <property type="match status" value="1"/>
</dbReference>
<proteinExistence type="predicted"/>
<feature type="domain" description="PDZ" evidence="7">
    <location>
        <begin position="442"/>
        <end position="526"/>
    </location>
</feature>
<sequence>MLKSGQKRPSTPNKTTSGVPGSDAEHWREGVRETVITARPDGSLNFSVYGGSDRGEFAYVSHIVQNKVNYVSGKLNEEDILLEIQGQKVAGYTQRDVVAWLNHCCRNGNPVVLKTIDAAAITKDLRQFLNARFQKGSVDHDLQNTIRDNLYLRTVPVTTRAPRDGEVNGIDYTFLSIEEFMALERSGNLLESGIYEGNHYGTPKPSKEPPVSPPQSSCPNSNLSSAGLVLGALFPGVHPSSEGKRKRNRSNVEAMAAKNMEPEATGMCRDSPGGDVLPGAGAPPSYFHAGEGPDSLHSDLGPLPPNWEKAYTERGEVYFIDHNSGTSHWLDPRLSKFQKKSLEECLDDELPYGWEKIDDPHYGTYYIDHVNRRTQYENPVIQAKRAAQDSANSNDQKGMKGQFLSGPQAALSNHSGASKRPNDFERAFFTRDPNELCGEQIRTTLVKSSRGLGFTIVGGDDTEEEFLQIKSVVPNGPAWLDGKLQTGGDVLVYVNETCVLGFTHHDMVSMFQSIAPAETVTLEVCRGYPLPFDPNDPNTEVVTTVAVNAPDADPSLYMDHDVGLKGGSYNFLDASSNGIHTHNGSEDLVNSSVKSMPDLCAAEKMKNIQRPSSTDVLLSDVSGVSDFVDQSAGMDRPEFLSICIVKGAMGFGFTIADSAYGQKVKKILDRQRCKNLMEGDILVDINNISVRNMCHGEVVQVLKDCARNQEATVTVQRGGPGSPGKNKPRKKDEPVLSPGLGNVGGGSSGGRKPSIGGAGSTAGMYRSKTPTADLYSTQQKEVIPNRPKTPLVDTRNRPKTPTSERDRRPWSPSEGARSAALDGGLGGAGLSKCEENGADGVDASSPVTPPYDNYKTVFTYPDPYDSGGRSPMANLSDRLGAASLQDPMRPVQRDYGCSRNLGNNVDPDSNLDSGSLQQRDAWNKSHDGHYGDSYMPENAPHSAGTGTYNAAVVDHAGIPNNRSPSTDYVGYYVPQPYHNGYGGQYESGYGYGYGDVHSGHIPHKDFGYQHSVSGYTSQRQNVSGDAVYFPAPENVSKRKERPGVEWIETLVTLVRQETGFGFRIVGGTEEGSQVRSTVSIGHIVAGGAADLDGRLCTGDEIVYVNSQSVLSTSHHHVVQLMGQAAANGRVTLGIRRRIPTQVVLYSPSDVTNYSRPEISYPYNVTVTRRENEGFGFVIISSVNKAGSTIGRIIEGSPAERCGQLHVGDRILAVNHIDIMSLHHGDIVNLIKDSGYSVTLTIGSPLGNCVCCQEEEPAVATDEEQYHAVELSRGTRGFGFSIRGGREFQNMPLFVLQIAEGGPAAVDGRLNIGDQIIEINGINTKNMTHAEAIEIIRNGGPSVRLLVRRGGKVPPPPPVGGKNSCN</sequence>
<dbReference type="FunFam" id="2.30.42.10:FF:000005">
    <property type="entry name" value="Membrane associated guanylate kinase, WW and PDZ domain containing 1"/>
    <property type="match status" value="1"/>
</dbReference>
<dbReference type="FunCoup" id="A0A6L2PHD5">
    <property type="interactions" value="597"/>
</dbReference>
<accession>A0A6L2PHD5</accession>
<dbReference type="Proteomes" id="UP000502823">
    <property type="component" value="Unassembled WGS sequence"/>
</dbReference>
<evidence type="ECO:0000259" key="6">
    <source>
        <dbReference type="PROSITE" id="PS50052"/>
    </source>
</evidence>
<dbReference type="CDD" id="cd06733">
    <property type="entry name" value="PDZ3_MAGI-1_3-like"/>
    <property type="match status" value="1"/>
</dbReference>
<dbReference type="Gene3D" id="3.30.63.10">
    <property type="entry name" value="Guanylate Kinase phosphate binding domain"/>
    <property type="match status" value="1"/>
</dbReference>
<dbReference type="Gene3D" id="2.20.70.10">
    <property type="match status" value="2"/>
</dbReference>
<dbReference type="GO" id="GO:0005737">
    <property type="term" value="C:cytoplasm"/>
    <property type="evidence" value="ECO:0007669"/>
    <property type="project" value="TreeGrafter"/>
</dbReference>
<evidence type="ECO:0000256" key="2">
    <source>
        <dbReference type="ARBA" id="ARBA00022737"/>
    </source>
</evidence>
<organism evidence="8 9">
    <name type="scientific">Coptotermes formosanus</name>
    <name type="common">Formosan subterranean termite</name>
    <dbReference type="NCBI Taxonomy" id="36987"/>
    <lineage>
        <taxon>Eukaryota</taxon>
        <taxon>Metazoa</taxon>
        <taxon>Ecdysozoa</taxon>
        <taxon>Arthropoda</taxon>
        <taxon>Hexapoda</taxon>
        <taxon>Insecta</taxon>
        <taxon>Pterygota</taxon>
        <taxon>Neoptera</taxon>
        <taxon>Polyneoptera</taxon>
        <taxon>Dictyoptera</taxon>
        <taxon>Blattodea</taxon>
        <taxon>Blattoidea</taxon>
        <taxon>Termitoidae</taxon>
        <taxon>Rhinotermitidae</taxon>
        <taxon>Coptotermes</taxon>
    </lineage>
</organism>
<dbReference type="InterPro" id="IPR036034">
    <property type="entry name" value="PDZ_sf"/>
</dbReference>
<feature type="region of interest" description="Disordered" evidence="4">
    <location>
        <begin position="1"/>
        <end position="27"/>
    </location>
</feature>
<dbReference type="SUPFAM" id="SSF51045">
    <property type="entry name" value="WW domain"/>
    <property type="match status" value="2"/>
</dbReference>
<dbReference type="FunFam" id="2.30.42.10:FF:000012">
    <property type="entry name" value="Membrane associated guanylate kinase, WW and PDZ domain containing 1"/>
    <property type="match status" value="1"/>
</dbReference>
<dbReference type="InterPro" id="IPR008145">
    <property type="entry name" value="GK/Ca_channel_bsu"/>
</dbReference>
<dbReference type="PANTHER" id="PTHR10316">
    <property type="entry name" value="MEMBRANE ASSOCIATED GUANYLATE KINASE-RELATED"/>
    <property type="match status" value="1"/>
</dbReference>
<dbReference type="EMBL" id="BLKM01000334">
    <property type="protein sequence ID" value="GFG31854.1"/>
    <property type="molecule type" value="Genomic_DNA"/>
</dbReference>
<dbReference type="PROSITE" id="PS50106">
    <property type="entry name" value="PDZ"/>
    <property type="match status" value="6"/>
</dbReference>
<comment type="caution">
    <text evidence="8">The sequence shown here is derived from an EMBL/GenBank/DDBJ whole genome shotgun (WGS) entry which is preliminary data.</text>
</comment>
<feature type="compositionally biased region" description="Polar residues" evidence="4">
    <location>
        <begin position="7"/>
        <end position="19"/>
    </location>
</feature>
<dbReference type="InterPro" id="IPR036020">
    <property type="entry name" value="WW_dom_sf"/>
</dbReference>
<evidence type="ECO:0000256" key="4">
    <source>
        <dbReference type="SAM" id="MobiDB-lite"/>
    </source>
</evidence>
<dbReference type="InterPro" id="IPR001478">
    <property type="entry name" value="PDZ"/>
</dbReference>
<dbReference type="GO" id="GO:0007165">
    <property type="term" value="P:signal transduction"/>
    <property type="evidence" value="ECO:0007669"/>
    <property type="project" value="TreeGrafter"/>
</dbReference>
<keyword evidence="3" id="KW-0472">Membrane</keyword>
<dbReference type="SMART" id="SM00228">
    <property type="entry name" value="PDZ"/>
    <property type="match status" value="6"/>
</dbReference>
<dbReference type="InterPro" id="IPR001202">
    <property type="entry name" value="WW_dom"/>
</dbReference>
<dbReference type="FunFam" id="2.30.42.10:FF:000232">
    <property type="entry name" value="Uncharacterized protein, isoform A"/>
    <property type="match status" value="1"/>
</dbReference>
<dbReference type="CDD" id="cd00201">
    <property type="entry name" value="WW"/>
    <property type="match status" value="2"/>
</dbReference>
<dbReference type="InterPro" id="IPR020590">
    <property type="entry name" value="Guanylate_kinase_CS"/>
</dbReference>